<reference evidence="1 2" key="2">
    <citation type="submission" date="2018-11" db="EMBL/GenBank/DDBJ databases">
        <authorList>
            <consortium name="Pathogen Informatics"/>
        </authorList>
    </citation>
    <scope>NUCLEOTIDE SEQUENCE [LARGE SCALE GENOMIC DNA]</scope>
</reference>
<keyword evidence="2" id="KW-1185">Reference proteome</keyword>
<accession>A0A0N4YRU8</accession>
<proteinExistence type="predicted"/>
<evidence type="ECO:0000313" key="2">
    <source>
        <dbReference type="Proteomes" id="UP000271162"/>
    </source>
</evidence>
<organism evidence="3">
    <name type="scientific">Nippostrongylus brasiliensis</name>
    <name type="common">Rat hookworm</name>
    <dbReference type="NCBI Taxonomy" id="27835"/>
    <lineage>
        <taxon>Eukaryota</taxon>
        <taxon>Metazoa</taxon>
        <taxon>Ecdysozoa</taxon>
        <taxon>Nematoda</taxon>
        <taxon>Chromadorea</taxon>
        <taxon>Rhabditida</taxon>
        <taxon>Rhabditina</taxon>
        <taxon>Rhabditomorpha</taxon>
        <taxon>Strongyloidea</taxon>
        <taxon>Heligmosomidae</taxon>
        <taxon>Nippostrongylus</taxon>
    </lineage>
</organism>
<gene>
    <name evidence="1" type="ORF">NBR_LOCUS19971</name>
</gene>
<dbReference type="EMBL" id="UYSL01024666">
    <property type="protein sequence ID" value="VDL83707.1"/>
    <property type="molecule type" value="Genomic_DNA"/>
</dbReference>
<dbReference type="AlphaFoldDB" id="A0A0N4YRU8"/>
<reference evidence="3" key="1">
    <citation type="submission" date="2017-02" db="UniProtKB">
        <authorList>
            <consortium name="WormBaseParasite"/>
        </authorList>
    </citation>
    <scope>IDENTIFICATION</scope>
</reference>
<name>A0A0N4YRU8_NIPBR</name>
<sequence length="93" mass="10502">MIIESPTWRKVTARLLLSFHFCASMRISGANSILVNDIVEEDTYWKITISKTDQFREGAAEFLTKTIVLDEDVRTRLIAEPQSSILDNGKGAK</sequence>
<evidence type="ECO:0000313" key="1">
    <source>
        <dbReference type="EMBL" id="VDL83707.1"/>
    </source>
</evidence>
<evidence type="ECO:0000313" key="3">
    <source>
        <dbReference type="WBParaSite" id="NBR_0001997001-mRNA-1"/>
    </source>
</evidence>
<dbReference type="Proteomes" id="UP000271162">
    <property type="component" value="Unassembled WGS sequence"/>
</dbReference>
<dbReference type="WBParaSite" id="NBR_0001997001-mRNA-1">
    <property type="protein sequence ID" value="NBR_0001997001-mRNA-1"/>
    <property type="gene ID" value="NBR_0001997001"/>
</dbReference>
<protein>
    <submittedName>
        <fullName evidence="3">ACT domain-containing protein</fullName>
    </submittedName>
</protein>